<comment type="caution">
    <text evidence="2">The sequence shown here is derived from an EMBL/GenBank/DDBJ whole genome shotgun (WGS) entry which is preliminary data.</text>
</comment>
<feature type="region of interest" description="Disordered" evidence="1">
    <location>
        <begin position="1"/>
        <end position="55"/>
    </location>
</feature>
<gene>
    <name evidence="2" type="ORF">K8V56_09840</name>
</gene>
<name>A0A921FZS4_SPOPS</name>
<accession>A0A921FZS4</accession>
<evidence type="ECO:0000313" key="2">
    <source>
        <dbReference type="EMBL" id="HJF32061.1"/>
    </source>
</evidence>
<protein>
    <submittedName>
        <fullName evidence="2">Collagen-like protein</fullName>
    </submittedName>
</protein>
<keyword evidence="2" id="KW-0176">Collagen</keyword>
<evidence type="ECO:0000313" key="3">
    <source>
        <dbReference type="Proteomes" id="UP000698173"/>
    </source>
</evidence>
<sequence>MFEDQFPVPHNPNNTELPFGQPHYPKSQEQTQQTKQGAAPTNPPPSVVPKQQAGSFSIDPGALRGCLYHDTYLRLVNRTSFWFHPTYIDYITTTGFKWDGYAWIPWRIDLDRIASFQCT</sequence>
<reference evidence="2" key="1">
    <citation type="journal article" date="2021" name="PeerJ">
        <title>Extensive microbial diversity within the chicken gut microbiome revealed by metagenomics and culture.</title>
        <authorList>
            <person name="Gilroy R."/>
            <person name="Ravi A."/>
            <person name="Getino M."/>
            <person name="Pursley I."/>
            <person name="Horton D.L."/>
            <person name="Alikhan N.F."/>
            <person name="Baker D."/>
            <person name="Gharbi K."/>
            <person name="Hall N."/>
            <person name="Watson M."/>
            <person name="Adriaenssens E.M."/>
            <person name="Foster-Nyarko E."/>
            <person name="Jarju S."/>
            <person name="Secka A."/>
            <person name="Antonio M."/>
            <person name="Oren A."/>
            <person name="Chaudhuri R.R."/>
            <person name="La Ragione R."/>
            <person name="Hildebrand F."/>
            <person name="Pallen M.J."/>
        </authorList>
    </citation>
    <scope>NUCLEOTIDE SEQUENCE</scope>
    <source>
        <strain evidence="2">CHK171-7178</strain>
    </source>
</reference>
<organism evidence="2 3">
    <name type="scientific">Sporosarcina psychrophila</name>
    <name type="common">Bacillus psychrophilus</name>
    <dbReference type="NCBI Taxonomy" id="1476"/>
    <lineage>
        <taxon>Bacteria</taxon>
        <taxon>Bacillati</taxon>
        <taxon>Bacillota</taxon>
        <taxon>Bacilli</taxon>
        <taxon>Bacillales</taxon>
        <taxon>Caryophanaceae</taxon>
        <taxon>Sporosarcina</taxon>
    </lineage>
</organism>
<dbReference type="EMBL" id="DYWT01000164">
    <property type="protein sequence ID" value="HJF32061.1"/>
    <property type="molecule type" value="Genomic_DNA"/>
</dbReference>
<dbReference type="Proteomes" id="UP000698173">
    <property type="component" value="Unassembled WGS sequence"/>
</dbReference>
<evidence type="ECO:0000256" key="1">
    <source>
        <dbReference type="SAM" id="MobiDB-lite"/>
    </source>
</evidence>
<proteinExistence type="predicted"/>
<reference evidence="2" key="2">
    <citation type="submission" date="2021-09" db="EMBL/GenBank/DDBJ databases">
        <authorList>
            <person name="Gilroy R."/>
        </authorList>
    </citation>
    <scope>NUCLEOTIDE SEQUENCE</scope>
    <source>
        <strain evidence="2">CHK171-7178</strain>
    </source>
</reference>
<feature type="compositionally biased region" description="Polar residues" evidence="1">
    <location>
        <begin position="27"/>
        <end position="36"/>
    </location>
</feature>
<dbReference type="AlphaFoldDB" id="A0A921FZS4"/>